<dbReference type="EMBL" id="JBHLWO010000002">
    <property type="protein sequence ID" value="MFC0320326.1"/>
    <property type="molecule type" value="Genomic_DNA"/>
</dbReference>
<gene>
    <name evidence="2" type="ORF">ACFFI0_18510</name>
</gene>
<keyword evidence="3" id="KW-1185">Reference proteome</keyword>
<keyword evidence="1" id="KW-0812">Transmembrane</keyword>
<dbReference type="Proteomes" id="UP001589774">
    <property type="component" value="Unassembled WGS sequence"/>
</dbReference>
<name>A0ABV6HN47_9SPHI</name>
<organism evidence="2 3">
    <name type="scientific">Olivibacter oleidegradans</name>
    <dbReference type="NCBI Taxonomy" id="760123"/>
    <lineage>
        <taxon>Bacteria</taxon>
        <taxon>Pseudomonadati</taxon>
        <taxon>Bacteroidota</taxon>
        <taxon>Sphingobacteriia</taxon>
        <taxon>Sphingobacteriales</taxon>
        <taxon>Sphingobacteriaceae</taxon>
        <taxon>Olivibacter</taxon>
    </lineage>
</organism>
<reference evidence="2 3" key="1">
    <citation type="submission" date="2024-09" db="EMBL/GenBank/DDBJ databases">
        <authorList>
            <person name="Sun Q."/>
            <person name="Mori K."/>
        </authorList>
    </citation>
    <scope>NUCLEOTIDE SEQUENCE [LARGE SCALE GENOMIC DNA]</scope>
    <source>
        <strain evidence="2 3">CCM 7765</strain>
    </source>
</reference>
<dbReference type="RefSeq" id="WP_130858400.1">
    <property type="nucleotide sequence ID" value="NZ_JBHLWO010000002.1"/>
</dbReference>
<evidence type="ECO:0000313" key="3">
    <source>
        <dbReference type="Proteomes" id="UP001589774"/>
    </source>
</evidence>
<proteinExistence type="predicted"/>
<sequence length="98" mass="11360">MKKYRILLWGAGTVLLFTFFTAFSYRGGMPYTDDTTMGFPLIFLRKSVGQNVETGLFAEIKDFHFGYLFIDIVFSVLLVLGLFKLFRFKYTVPDEEDS</sequence>
<keyword evidence="1" id="KW-1133">Transmembrane helix</keyword>
<feature type="transmembrane region" description="Helical" evidence="1">
    <location>
        <begin position="65"/>
        <end position="83"/>
    </location>
</feature>
<evidence type="ECO:0000256" key="1">
    <source>
        <dbReference type="SAM" id="Phobius"/>
    </source>
</evidence>
<protein>
    <submittedName>
        <fullName evidence="2">Uncharacterized protein</fullName>
    </submittedName>
</protein>
<evidence type="ECO:0000313" key="2">
    <source>
        <dbReference type="EMBL" id="MFC0320326.1"/>
    </source>
</evidence>
<keyword evidence="1" id="KW-0472">Membrane</keyword>
<accession>A0ABV6HN47</accession>
<comment type="caution">
    <text evidence="2">The sequence shown here is derived from an EMBL/GenBank/DDBJ whole genome shotgun (WGS) entry which is preliminary data.</text>
</comment>